<dbReference type="Proteomes" id="UP000647491">
    <property type="component" value="Unassembled WGS sequence"/>
</dbReference>
<proteinExistence type="predicted"/>
<dbReference type="RefSeq" id="WP_262427891.1">
    <property type="nucleotide sequence ID" value="NZ_JACRTJ010000025.1"/>
</dbReference>
<protein>
    <recommendedName>
        <fullName evidence="3">DUF1963 domain-containing protein</fullName>
    </recommendedName>
</protein>
<gene>
    <name evidence="1" type="ORF">H8708_11095</name>
</gene>
<reference evidence="1 2" key="1">
    <citation type="submission" date="2020-08" db="EMBL/GenBank/DDBJ databases">
        <title>Genome public.</title>
        <authorList>
            <person name="Liu C."/>
            <person name="Sun Q."/>
        </authorList>
    </citation>
    <scope>NUCLEOTIDE SEQUENCE [LARGE SCALE GENOMIC DNA]</scope>
    <source>
        <strain evidence="1 2">BX10</strain>
    </source>
</reference>
<name>A0ABR7NUH0_9FIRM</name>
<organism evidence="1 2">
    <name type="scientific">Enterocloster hominis</name>
    <name type="common">ex Liu et al. 2021</name>
    <dbReference type="NCBI Taxonomy" id="2763663"/>
    <lineage>
        <taxon>Bacteria</taxon>
        <taxon>Bacillati</taxon>
        <taxon>Bacillota</taxon>
        <taxon>Clostridia</taxon>
        <taxon>Lachnospirales</taxon>
        <taxon>Lachnospiraceae</taxon>
        <taxon>Enterocloster</taxon>
    </lineage>
</organism>
<comment type="caution">
    <text evidence="1">The sequence shown here is derived from an EMBL/GenBank/DDBJ whole genome shotgun (WGS) entry which is preliminary data.</text>
</comment>
<sequence length="371" mass="41994">MSLKYTCPVCGTPLGYKGLCWKCRSGQERDTVLHWSPEQVKEKQDGLVRNIRRLADMEDPELTDFWKLLGYRDAITPRIQRAALAAEVYYPCELYYHAPEDVRDGLIHVLLSAENSSEASELMCCLAMQGDDRALETLLELEKHPRPWRKNLYVDPSIYAQCGGWTFDKEGQRMQLNFDTCYPMVKGEPGEGSPIRMGQMREDTCPHCGGRMVDILVLDGRDERLRFLGLDGILTAACCPNCVGFLDGPAFSRFTLDGGVEVFPSRTFDGTGKMDCYVRPEEYKALTENRFILGKSSVPLFYGAACEDVNTIGGFANWVQDWEYTACPHCGKPMKYLAQIQWDTLMDGTEGTLYVEFCPDCHVVSMQHQQT</sequence>
<keyword evidence="2" id="KW-1185">Reference proteome</keyword>
<evidence type="ECO:0008006" key="3">
    <source>
        <dbReference type="Google" id="ProtNLM"/>
    </source>
</evidence>
<accession>A0ABR7NUH0</accession>
<evidence type="ECO:0000313" key="1">
    <source>
        <dbReference type="EMBL" id="MBC8599766.1"/>
    </source>
</evidence>
<dbReference type="EMBL" id="JACRTJ010000025">
    <property type="protein sequence ID" value="MBC8599766.1"/>
    <property type="molecule type" value="Genomic_DNA"/>
</dbReference>
<evidence type="ECO:0000313" key="2">
    <source>
        <dbReference type="Proteomes" id="UP000647491"/>
    </source>
</evidence>